<dbReference type="InterPro" id="IPR008266">
    <property type="entry name" value="Tyr_kinase_AS"/>
</dbReference>
<feature type="compositionally biased region" description="Low complexity" evidence="9">
    <location>
        <begin position="536"/>
        <end position="552"/>
    </location>
</feature>
<keyword evidence="11" id="KW-1185">Reference proteome</keyword>
<evidence type="ECO:0000256" key="2">
    <source>
        <dbReference type="ARBA" id="ARBA00022692"/>
    </source>
</evidence>
<dbReference type="GO" id="GO:0005886">
    <property type="term" value="C:plasma membrane"/>
    <property type="evidence" value="ECO:0007669"/>
    <property type="project" value="TreeGrafter"/>
</dbReference>
<evidence type="ECO:0000256" key="8">
    <source>
        <dbReference type="ARBA" id="ARBA00023170"/>
    </source>
</evidence>
<feature type="region of interest" description="Disordered" evidence="9">
    <location>
        <begin position="408"/>
        <end position="483"/>
    </location>
</feature>
<feature type="region of interest" description="Disordered" evidence="9">
    <location>
        <begin position="354"/>
        <end position="381"/>
    </location>
</feature>
<dbReference type="SUPFAM" id="SSF56112">
    <property type="entry name" value="Protein kinase-like (PK-like)"/>
    <property type="match status" value="1"/>
</dbReference>
<feature type="compositionally biased region" description="Polar residues" evidence="9">
    <location>
        <begin position="104"/>
        <end position="114"/>
    </location>
</feature>
<dbReference type="WBParaSite" id="GPLIN_001236400">
    <property type="protein sequence ID" value="GPLIN_001236400"/>
    <property type="gene ID" value="GPLIN_001236400"/>
</dbReference>
<evidence type="ECO:0000313" key="12">
    <source>
        <dbReference type="WBParaSite" id="GPLIN_001236400"/>
    </source>
</evidence>
<evidence type="ECO:0000256" key="6">
    <source>
        <dbReference type="ARBA" id="ARBA00022989"/>
    </source>
</evidence>
<comment type="subcellular location">
    <subcellularLocation>
        <location evidence="1">Membrane</location>
    </subcellularLocation>
</comment>
<evidence type="ECO:0000256" key="5">
    <source>
        <dbReference type="ARBA" id="ARBA00022840"/>
    </source>
</evidence>
<feature type="compositionally biased region" description="Basic and acidic residues" evidence="9">
    <location>
        <begin position="419"/>
        <end position="433"/>
    </location>
</feature>
<evidence type="ECO:0000256" key="3">
    <source>
        <dbReference type="ARBA" id="ARBA00022729"/>
    </source>
</evidence>
<reference evidence="12" key="3">
    <citation type="submission" date="2016-06" db="UniProtKB">
        <authorList>
            <consortium name="WormBaseParasite"/>
        </authorList>
    </citation>
    <scope>IDENTIFICATION</scope>
</reference>
<sequence length="598" mass="66067">MWQLRRPTFVSEMQILKSIGHHPNILRLVGCCTGLGPLLVVLELCGHGNLKDFLRKHRPMELERGQSLDGYVEEGESTTGPEGTEKESDRSESKRSHVGKLYQNMDSPGTSVPMASTSAASTAQMPNRQLTLRDLVRFAAEIAKGMDFLASKKIIHRDLAARNVLVADNVIMKISDFGLSRNVFYNDYYRKRGAGRLPIKWMAPEALEANVYTVHSDVWSYGILLWEIMTLGGTPYPSIAMPQLYNLLKEGYRMEAPHNCPEEIYEVMVSCWQDRPEARPAFRTIADYFDWMLKESENYVPDRMLFQDGMEASGGGTQQRMLSKRPVSAPGTMSFEKFSREIGIGSWEALPRALHSDHPQQQHKSAVATSPQAKSLPPRPERRFLFDQLQRVVWRGIPRTAVREKPLIELESESSGAEGRAEEMDRGRSRTETKLQSPCRSNEYANTPSPCPSAALTGIHQRSGPSSSAEAHSPPLDAMPLRSLQSKDPKSALFTGIAQQNANLVSGGWPRRQDGPSKGSSLGVRLGDWRSRSVDSSSSGHGGSSAMSSAEGLLGGGAAMETEGPEEGEDQKQLQLEPEGVADNYVSIASIGHLSLRQ</sequence>
<evidence type="ECO:0000256" key="9">
    <source>
        <dbReference type="SAM" id="MobiDB-lite"/>
    </source>
</evidence>
<keyword evidence="2" id="KW-0812">Transmembrane</keyword>
<feature type="region of interest" description="Disordered" evidence="9">
    <location>
        <begin position="311"/>
        <end position="330"/>
    </location>
</feature>
<dbReference type="PROSITE" id="PS50011">
    <property type="entry name" value="PROTEIN_KINASE_DOM"/>
    <property type="match status" value="1"/>
</dbReference>
<dbReference type="PROSITE" id="PS00109">
    <property type="entry name" value="PROTEIN_KINASE_TYR"/>
    <property type="match status" value="1"/>
</dbReference>
<feature type="region of interest" description="Disordered" evidence="9">
    <location>
        <begin position="504"/>
        <end position="580"/>
    </location>
</feature>
<dbReference type="AlphaFoldDB" id="A0A183CHK8"/>
<keyword evidence="3" id="KW-0732">Signal</keyword>
<feature type="domain" description="Protein kinase" evidence="10">
    <location>
        <begin position="1"/>
        <end position="292"/>
    </location>
</feature>
<dbReference type="InterPro" id="IPR000719">
    <property type="entry name" value="Prot_kinase_dom"/>
</dbReference>
<dbReference type="InterPro" id="IPR050122">
    <property type="entry name" value="RTK"/>
</dbReference>
<dbReference type="GO" id="GO:0007169">
    <property type="term" value="P:cell surface receptor protein tyrosine kinase signaling pathway"/>
    <property type="evidence" value="ECO:0007669"/>
    <property type="project" value="TreeGrafter"/>
</dbReference>
<keyword evidence="8" id="KW-0675">Receptor</keyword>
<dbReference type="Pfam" id="PF07714">
    <property type="entry name" value="PK_Tyr_Ser-Thr"/>
    <property type="match status" value="1"/>
</dbReference>
<name>A0A183CHK8_GLOPA</name>
<reference evidence="11" key="1">
    <citation type="submission" date="2013-12" db="EMBL/GenBank/DDBJ databases">
        <authorList>
            <person name="Aslett M."/>
        </authorList>
    </citation>
    <scope>NUCLEOTIDE SEQUENCE [LARGE SCALE GENOMIC DNA]</scope>
    <source>
        <strain evidence="11">Lindley</strain>
    </source>
</reference>
<dbReference type="Gene3D" id="1.10.510.10">
    <property type="entry name" value="Transferase(Phosphotransferase) domain 1"/>
    <property type="match status" value="1"/>
</dbReference>
<keyword evidence="5" id="KW-0067">ATP-binding</keyword>
<evidence type="ECO:0000259" key="10">
    <source>
        <dbReference type="PROSITE" id="PS50011"/>
    </source>
</evidence>
<proteinExistence type="predicted"/>
<accession>A0A183CHK8</accession>
<reference evidence="11" key="2">
    <citation type="submission" date="2014-05" db="EMBL/GenBank/DDBJ databases">
        <title>The genome and life-stage specific transcriptomes of Globodera pallida elucidate key aspects of plant parasitism by a cyst nematode.</title>
        <authorList>
            <person name="Cotton J.A."/>
            <person name="Lilley C.J."/>
            <person name="Jones L.M."/>
            <person name="Kikuchi T."/>
            <person name="Reid A.J."/>
            <person name="Thorpe P."/>
            <person name="Tsai I.J."/>
            <person name="Beasley H."/>
            <person name="Blok V."/>
            <person name="Cock P.J.A."/>
            <person name="Van den Akker S.E."/>
            <person name="Holroyd N."/>
            <person name="Hunt M."/>
            <person name="Mantelin S."/>
            <person name="Naghra H."/>
            <person name="Pain A."/>
            <person name="Palomares-Rius J.E."/>
            <person name="Zarowiecki M."/>
            <person name="Berriman M."/>
            <person name="Jones J.T."/>
            <person name="Urwin P.E."/>
        </authorList>
    </citation>
    <scope>NUCLEOTIDE SEQUENCE [LARGE SCALE GENOMIC DNA]</scope>
    <source>
        <strain evidence="11">Lindley</strain>
    </source>
</reference>
<keyword evidence="7" id="KW-0472">Membrane</keyword>
<keyword evidence="4" id="KW-0547">Nucleotide-binding</keyword>
<evidence type="ECO:0000256" key="7">
    <source>
        <dbReference type="ARBA" id="ARBA00023136"/>
    </source>
</evidence>
<organism evidence="11 12">
    <name type="scientific">Globodera pallida</name>
    <name type="common">Potato cyst nematode worm</name>
    <name type="synonym">Heterodera pallida</name>
    <dbReference type="NCBI Taxonomy" id="36090"/>
    <lineage>
        <taxon>Eukaryota</taxon>
        <taxon>Metazoa</taxon>
        <taxon>Ecdysozoa</taxon>
        <taxon>Nematoda</taxon>
        <taxon>Chromadorea</taxon>
        <taxon>Rhabditida</taxon>
        <taxon>Tylenchina</taxon>
        <taxon>Tylenchomorpha</taxon>
        <taxon>Tylenchoidea</taxon>
        <taxon>Heteroderidae</taxon>
        <taxon>Heteroderinae</taxon>
        <taxon>Globodera</taxon>
    </lineage>
</organism>
<evidence type="ECO:0000313" key="11">
    <source>
        <dbReference type="Proteomes" id="UP000050741"/>
    </source>
</evidence>
<feature type="compositionally biased region" description="Polar residues" evidence="9">
    <location>
        <begin position="434"/>
        <end position="448"/>
    </location>
</feature>
<evidence type="ECO:0000256" key="1">
    <source>
        <dbReference type="ARBA" id="ARBA00004370"/>
    </source>
</evidence>
<dbReference type="GO" id="GO:0043235">
    <property type="term" value="C:receptor complex"/>
    <property type="evidence" value="ECO:0007669"/>
    <property type="project" value="TreeGrafter"/>
</dbReference>
<dbReference type="InterPro" id="IPR011009">
    <property type="entry name" value="Kinase-like_dom_sf"/>
</dbReference>
<evidence type="ECO:0000256" key="4">
    <source>
        <dbReference type="ARBA" id="ARBA00022741"/>
    </source>
</evidence>
<dbReference type="GO" id="GO:0005524">
    <property type="term" value="F:ATP binding"/>
    <property type="evidence" value="ECO:0007669"/>
    <property type="project" value="UniProtKB-KW"/>
</dbReference>
<dbReference type="SMART" id="SM00219">
    <property type="entry name" value="TyrKc"/>
    <property type="match status" value="1"/>
</dbReference>
<dbReference type="PANTHER" id="PTHR24416:SF550">
    <property type="entry name" value="FIBROBLAST GROWTH FACTOR RECEPTOR HOMOLOG 1-RELATED"/>
    <property type="match status" value="1"/>
</dbReference>
<dbReference type="Gene3D" id="3.30.200.20">
    <property type="entry name" value="Phosphorylase Kinase, domain 1"/>
    <property type="match status" value="1"/>
</dbReference>
<dbReference type="GO" id="GO:0004714">
    <property type="term" value="F:transmembrane receptor protein tyrosine kinase activity"/>
    <property type="evidence" value="ECO:0007669"/>
    <property type="project" value="TreeGrafter"/>
</dbReference>
<feature type="compositionally biased region" description="Polar residues" evidence="9">
    <location>
        <begin position="362"/>
        <end position="373"/>
    </location>
</feature>
<dbReference type="InterPro" id="IPR001245">
    <property type="entry name" value="Ser-Thr/Tyr_kinase_cat_dom"/>
</dbReference>
<keyword evidence="6" id="KW-1133">Transmembrane helix</keyword>
<dbReference type="InterPro" id="IPR020635">
    <property type="entry name" value="Tyr_kinase_cat_dom"/>
</dbReference>
<dbReference type="Proteomes" id="UP000050741">
    <property type="component" value="Unassembled WGS sequence"/>
</dbReference>
<feature type="region of interest" description="Disordered" evidence="9">
    <location>
        <begin position="64"/>
        <end position="123"/>
    </location>
</feature>
<feature type="compositionally biased region" description="Basic and acidic residues" evidence="9">
    <location>
        <begin position="83"/>
        <end position="95"/>
    </location>
</feature>
<protein>
    <submittedName>
        <fullName evidence="12">Protein kinase domain-containing protein</fullName>
    </submittedName>
</protein>
<dbReference type="PANTHER" id="PTHR24416">
    <property type="entry name" value="TYROSINE-PROTEIN KINASE RECEPTOR"/>
    <property type="match status" value="1"/>
</dbReference>